<dbReference type="EMBL" id="BK016133">
    <property type="protein sequence ID" value="DAF97446.1"/>
    <property type="molecule type" value="Genomic_DNA"/>
</dbReference>
<evidence type="ECO:0000256" key="1">
    <source>
        <dbReference type="SAM" id="MobiDB-lite"/>
    </source>
</evidence>
<protein>
    <submittedName>
        <fullName evidence="2">Uncharacterized protein</fullName>
    </submittedName>
</protein>
<name>A0A8S5USU7_9CAUD</name>
<feature type="region of interest" description="Disordered" evidence="1">
    <location>
        <begin position="198"/>
        <end position="217"/>
    </location>
</feature>
<feature type="compositionally biased region" description="Low complexity" evidence="1">
    <location>
        <begin position="199"/>
        <end position="210"/>
    </location>
</feature>
<accession>A0A8S5USU7</accession>
<sequence>MENNEVNPYGANVSVYGSLAELGQAAQEGEIEAPSEAKPATGPEISEYGTVLEVDEVPPPGFSTKIKHIRSLTHVLVEDFKQKFSKCVYSSNELPEGEPIPFIQPKGKVGPTKFPLSLDYSSIEFYYEGEELDLATPPSEQIEYSALNNLLADLRANKKRIQVLSGFSYARINEPLPELPAEEVTPTPEAAQAKSVVEAKPQQPQPQAQPKKQKPKANGIVVDLSTATGEVTIRVSAGVVVKIDYV</sequence>
<evidence type="ECO:0000313" key="2">
    <source>
        <dbReference type="EMBL" id="DAF97446.1"/>
    </source>
</evidence>
<organism evidence="2">
    <name type="scientific">Myoviridae sp. ctijX18</name>
    <dbReference type="NCBI Taxonomy" id="2825154"/>
    <lineage>
        <taxon>Viruses</taxon>
        <taxon>Duplodnaviria</taxon>
        <taxon>Heunggongvirae</taxon>
        <taxon>Uroviricota</taxon>
        <taxon>Caudoviricetes</taxon>
    </lineage>
</organism>
<reference evidence="2" key="1">
    <citation type="journal article" date="2021" name="Proc. Natl. Acad. Sci. U.S.A.">
        <title>A Catalog of Tens of Thousands of Viruses from Human Metagenomes Reveals Hidden Associations with Chronic Diseases.</title>
        <authorList>
            <person name="Tisza M.J."/>
            <person name="Buck C.B."/>
        </authorList>
    </citation>
    <scope>NUCLEOTIDE SEQUENCE</scope>
    <source>
        <strain evidence="2">CtijX18</strain>
    </source>
</reference>
<proteinExistence type="predicted"/>